<proteinExistence type="predicted"/>
<dbReference type="Proteomes" id="UP000480410">
    <property type="component" value="Unassembled WGS sequence"/>
</dbReference>
<comment type="caution">
    <text evidence="1">The sequence shown here is derived from an EMBL/GenBank/DDBJ whole genome shotgun (WGS) entry which is preliminary data.</text>
</comment>
<dbReference type="EMBL" id="JAAHBV010000366">
    <property type="protein sequence ID" value="NER61204.1"/>
    <property type="molecule type" value="Genomic_DNA"/>
</dbReference>
<evidence type="ECO:0000313" key="1">
    <source>
        <dbReference type="EMBL" id="NER61204.1"/>
    </source>
</evidence>
<evidence type="ECO:0000313" key="2">
    <source>
        <dbReference type="Proteomes" id="UP000480410"/>
    </source>
</evidence>
<dbReference type="AlphaFoldDB" id="A0A6M0CZ51"/>
<protein>
    <submittedName>
        <fullName evidence="1">Uncharacterized protein</fullName>
    </submittedName>
</protein>
<organism evidence="1 2">
    <name type="scientific">Pseudomonas brassicae</name>
    <dbReference type="NCBI Taxonomy" id="2708063"/>
    <lineage>
        <taxon>Bacteria</taxon>
        <taxon>Pseudomonadati</taxon>
        <taxon>Pseudomonadota</taxon>
        <taxon>Gammaproteobacteria</taxon>
        <taxon>Pseudomonadales</taxon>
        <taxon>Pseudomonadaceae</taxon>
        <taxon>Pseudomonas</taxon>
    </lineage>
</organism>
<gene>
    <name evidence="1" type="ORF">G3435_16960</name>
</gene>
<accession>A0A6M0CZ51</accession>
<sequence>MSDQEVGISGDVNFPVPAVDGRDSNGYLPGYRSGTKVRVQGSAHIVQGDKIMAVVYARNANRTRFEIGEKTVSSTDLTIDVSGSRLEQIRSTTADWDFSLRSIAAAPTSVIHRQCGCIWGVFSRMAPTGIAKSARDQAVTQPASSSFK</sequence>
<name>A0A6M0CZ51_9PSED</name>
<reference evidence="1 2" key="1">
    <citation type="submission" date="2020-02" db="EMBL/GenBank/DDBJ databases">
        <title>Broccoli isolated Pseudomonas sp.</title>
        <authorList>
            <person name="Fujikawa T."/>
            <person name="Sawada H."/>
        </authorList>
    </citation>
    <scope>NUCLEOTIDE SEQUENCE [LARGE SCALE GENOMIC DNA]</scope>
    <source>
        <strain evidence="1 2">MAFF212428</strain>
    </source>
</reference>